<keyword evidence="4" id="KW-0238">DNA-binding</keyword>
<keyword evidence="5" id="KW-0804">Transcription</keyword>
<dbReference type="InterPro" id="IPR025943">
    <property type="entry name" value="Sigma_54_int_dom_ATP-bd_2"/>
</dbReference>
<dbReference type="SUPFAM" id="SSF55781">
    <property type="entry name" value="GAF domain-like"/>
    <property type="match status" value="1"/>
</dbReference>
<dbReference type="SMART" id="SM00382">
    <property type="entry name" value="AAA"/>
    <property type="match status" value="1"/>
</dbReference>
<evidence type="ECO:0000256" key="1">
    <source>
        <dbReference type="ARBA" id="ARBA00022741"/>
    </source>
</evidence>
<dbReference type="InterPro" id="IPR009057">
    <property type="entry name" value="Homeodomain-like_sf"/>
</dbReference>
<dbReference type="InterPro" id="IPR003018">
    <property type="entry name" value="GAF"/>
</dbReference>
<dbReference type="InterPro" id="IPR035965">
    <property type="entry name" value="PAS-like_dom_sf"/>
</dbReference>
<dbReference type="GO" id="GO:0006355">
    <property type="term" value="P:regulation of DNA-templated transcription"/>
    <property type="evidence" value="ECO:0007669"/>
    <property type="project" value="InterPro"/>
</dbReference>
<dbReference type="Gene3D" id="3.40.50.300">
    <property type="entry name" value="P-loop containing nucleotide triphosphate hydrolases"/>
    <property type="match status" value="1"/>
</dbReference>
<dbReference type="InterPro" id="IPR002078">
    <property type="entry name" value="Sigma_54_int"/>
</dbReference>
<dbReference type="PROSITE" id="PS00675">
    <property type="entry name" value="SIGMA54_INTERACT_1"/>
    <property type="match status" value="1"/>
</dbReference>
<dbReference type="AlphaFoldDB" id="A0A0E4GCV7"/>
<dbReference type="CDD" id="cd00130">
    <property type="entry name" value="PAS"/>
    <property type="match status" value="1"/>
</dbReference>
<dbReference type="STRING" id="690567.2664"/>
<feature type="domain" description="Sigma-54 factor interaction" evidence="6">
    <location>
        <begin position="346"/>
        <end position="576"/>
    </location>
</feature>
<evidence type="ECO:0000313" key="8">
    <source>
        <dbReference type="Proteomes" id="UP000045545"/>
    </source>
</evidence>
<dbReference type="Proteomes" id="UP000045545">
    <property type="component" value="Unassembled WGS sequence"/>
</dbReference>
<dbReference type="PANTHER" id="PTHR32071">
    <property type="entry name" value="TRANSCRIPTIONAL REGULATORY PROTEIN"/>
    <property type="match status" value="1"/>
</dbReference>
<dbReference type="EMBL" id="CGIH01000050">
    <property type="protein sequence ID" value="CFY07540.1"/>
    <property type="molecule type" value="Genomic_DNA"/>
</dbReference>
<dbReference type="SUPFAM" id="SSF52540">
    <property type="entry name" value="P-loop containing nucleoside triphosphate hydrolases"/>
    <property type="match status" value="1"/>
</dbReference>
<dbReference type="InterPro" id="IPR025662">
    <property type="entry name" value="Sigma_54_int_dom_ATP-bd_1"/>
</dbReference>
<dbReference type="PANTHER" id="PTHR32071:SF57">
    <property type="entry name" value="C4-DICARBOXYLATE TRANSPORT TRANSCRIPTIONAL REGULATORY PROTEIN DCTD"/>
    <property type="match status" value="1"/>
</dbReference>
<dbReference type="InterPro" id="IPR027417">
    <property type="entry name" value="P-loop_NTPase"/>
</dbReference>
<protein>
    <submittedName>
        <fullName evidence="7">RNA polymerase sigma factor 54 interaction domain</fullName>
    </submittedName>
</protein>
<organism evidence="7 8">
    <name type="scientific">Syntrophomonas zehnderi OL-4</name>
    <dbReference type="NCBI Taxonomy" id="690567"/>
    <lineage>
        <taxon>Bacteria</taxon>
        <taxon>Bacillati</taxon>
        <taxon>Bacillota</taxon>
        <taxon>Clostridia</taxon>
        <taxon>Eubacteriales</taxon>
        <taxon>Syntrophomonadaceae</taxon>
        <taxon>Syntrophomonas</taxon>
    </lineage>
</organism>
<dbReference type="InterPro" id="IPR003593">
    <property type="entry name" value="AAA+_ATPase"/>
</dbReference>
<dbReference type="GO" id="GO:0005524">
    <property type="term" value="F:ATP binding"/>
    <property type="evidence" value="ECO:0007669"/>
    <property type="project" value="UniProtKB-KW"/>
</dbReference>
<dbReference type="Gene3D" id="3.30.450.20">
    <property type="entry name" value="PAS domain"/>
    <property type="match status" value="1"/>
</dbReference>
<dbReference type="PROSITE" id="PS50045">
    <property type="entry name" value="SIGMA54_INTERACT_4"/>
    <property type="match status" value="1"/>
</dbReference>
<dbReference type="SUPFAM" id="SSF55785">
    <property type="entry name" value="PYP-like sensor domain (PAS domain)"/>
    <property type="match status" value="1"/>
</dbReference>
<evidence type="ECO:0000259" key="6">
    <source>
        <dbReference type="PROSITE" id="PS50045"/>
    </source>
</evidence>
<dbReference type="RefSeq" id="WP_046499922.1">
    <property type="nucleotide sequence ID" value="NZ_CGIH01000050.1"/>
</dbReference>
<evidence type="ECO:0000256" key="2">
    <source>
        <dbReference type="ARBA" id="ARBA00022840"/>
    </source>
</evidence>
<keyword evidence="1" id="KW-0547">Nucleotide-binding</keyword>
<evidence type="ECO:0000256" key="3">
    <source>
        <dbReference type="ARBA" id="ARBA00023015"/>
    </source>
</evidence>
<dbReference type="PROSITE" id="PS00688">
    <property type="entry name" value="SIGMA54_INTERACT_3"/>
    <property type="match status" value="1"/>
</dbReference>
<name>A0A0E4GCV7_9FIRM</name>
<sequence>MFIDIKHEQICFFKAWEQFIATGELNPGTIRTEIADSWQRCYTAQVDPWADICHDILNTQQLKDLRSQNHELIDIAHPFMVRLYKFVAGSQFIVILADNRGFIMDLLGDDETLFNAAQLNLVAGSNWMEEKVGTNGVGTSLKLKKPVQISGSEHYCRYAHRWTCSAAPIFNDDGQIIAVLQLSGPMQSAHLHTLGMVVAASEAISDQIRVKRQNEELRLLNSRLIDIFQTVSDGAIIIDNRAIITESNPTAQQILGRQLVGCNINDVFEPSRQFDELLWASRAFADLELQAYGSRGALYCLVSGKPITYSDGKSNGAVIFFNPIHKVRSLANRFSGAEATFHFNDIIGQSEGIRAAIQVAVKAAANTSNVLISGESGTGKEIFAQSIHNASPRREGPFIAINCAASPRELIASELFGYVEGAFTGARRGGRPGKFEMASGGTLFLDEIGDMPLDQQATLLRVLQEKKVTRIGGDKVIPVDVRIICATNKNLLEEIEKHNFRQDLFYRLNVILVSIPPLRERPEDIDLLFNYLLQKISKRLNTPVVYVEPGIKEYLQKYNWPGNVRELENVIEKMVILNNNQTLSLKSLPSGIAALGSASTANTVYTNNLSNNTNSRAEGMSALLAERQTIIDLLKSHNGNISKVAREMGLSRNTVYRKMAFYDISRTQSFD</sequence>
<reference evidence="7 8" key="1">
    <citation type="submission" date="2015-03" db="EMBL/GenBank/DDBJ databases">
        <authorList>
            <person name="Murphy D."/>
        </authorList>
    </citation>
    <scope>NUCLEOTIDE SEQUENCE [LARGE SCALE GENOMIC DNA]</scope>
    <source>
        <strain evidence="7 8">OL-4</strain>
    </source>
</reference>
<evidence type="ECO:0000256" key="4">
    <source>
        <dbReference type="ARBA" id="ARBA00023125"/>
    </source>
</evidence>
<dbReference type="InterPro" id="IPR029016">
    <property type="entry name" value="GAF-like_dom_sf"/>
</dbReference>
<dbReference type="PRINTS" id="PR01590">
    <property type="entry name" value="HTHFIS"/>
</dbReference>
<dbReference type="Pfam" id="PF25601">
    <property type="entry name" value="AAA_lid_14"/>
    <property type="match status" value="1"/>
</dbReference>
<dbReference type="Gene3D" id="3.30.450.40">
    <property type="match status" value="1"/>
</dbReference>
<gene>
    <name evidence="7" type="ORF">2664</name>
</gene>
<dbReference type="PROSITE" id="PS00676">
    <property type="entry name" value="SIGMA54_INTERACT_2"/>
    <property type="match status" value="1"/>
</dbReference>
<dbReference type="CDD" id="cd00009">
    <property type="entry name" value="AAA"/>
    <property type="match status" value="1"/>
</dbReference>
<proteinExistence type="predicted"/>
<dbReference type="InterPro" id="IPR002197">
    <property type="entry name" value="HTH_Fis"/>
</dbReference>
<keyword evidence="8" id="KW-1185">Reference proteome</keyword>
<dbReference type="Gene3D" id="1.10.10.60">
    <property type="entry name" value="Homeodomain-like"/>
    <property type="match status" value="1"/>
</dbReference>
<keyword evidence="3" id="KW-0805">Transcription regulation</keyword>
<dbReference type="Pfam" id="PF02954">
    <property type="entry name" value="HTH_8"/>
    <property type="match status" value="1"/>
</dbReference>
<dbReference type="Pfam" id="PF01590">
    <property type="entry name" value="GAF"/>
    <property type="match status" value="1"/>
</dbReference>
<dbReference type="Gene3D" id="1.10.8.60">
    <property type="match status" value="1"/>
</dbReference>
<dbReference type="InterPro" id="IPR025944">
    <property type="entry name" value="Sigma_54_int_dom_CS"/>
</dbReference>
<evidence type="ECO:0000256" key="5">
    <source>
        <dbReference type="ARBA" id="ARBA00023163"/>
    </source>
</evidence>
<keyword evidence="2" id="KW-0067">ATP-binding</keyword>
<dbReference type="Pfam" id="PF00158">
    <property type="entry name" value="Sigma54_activat"/>
    <property type="match status" value="1"/>
</dbReference>
<dbReference type="InterPro" id="IPR000014">
    <property type="entry name" value="PAS"/>
</dbReference>
<dbReference type="InterPro" id="IPR058031">
    <property type="entry name" value="AAA_lid_NorR"/>
</dbReference>
<dbReference type="GO" id="GO:0043565">
    <property type="term" value="F:sequence-specific DNA binding"/>
    <property type="evidence" value="ECO:0007669"/>
    <property type="project" value="InterPro"/>
</dbReference>
<accession>A0A0E4GCV7</accession>
<evidence type="ECO:0000313" key="7">
    <source>
        <dbReference type="EMBL" id="CFY07540.1"/>
    </source>
</evidence>
<dbReference type="SUPFAM" id="SSF46689">
    <property type="entry name" value="Homeodomain-like"/>
    <property type="match status" value="1"/>
</dbReference>
<dbReference type="FunFam" id="3.40.50.300:FF:000006">
    <property type="entry name" value="DNA-binding transcriptional regulator NtrC"/>
    <property type="match status" value="1"/>
</dbReference>